<evidence type="ECO:0000256" key="1">
    <source>
        <dbReference type="SAM" id="MobiDB-lite"/>
    </source>
</evidence>
<reference evidence="3 4" key="1">
    <citation type="submission" date="2021-08" db="EMBL/GenBank/DDBJ databases">
        <authorList>
            <person name="Ping M."/>
        </authorList>
    </citation>
    <scope>NUCLEOTIDE SEQUENCE [LARGE SCALE GENOMIC DNA]</scope>
    <source>
        <strain evidence="3 4">MG28</strain>
    </source>
</reference>
<dbReference type="Proteomes" id="UP000827138">
    <property type="component" value="Chromosome"/>
</dbReference>
<keyword evidence="2" id="KW-0732">Signal</keyword>
<organism evidence="3 4">
    <name type="scientific">Streptomyces akebiae</name>
    <dbReference type="NCBI Taxonomy" id="2865673"/>
    <lineage>
        <taxon>Bacteria</taxon>
        <taxon>Bacillati</taxon>
        <taxon>Actinomycetota</taxon>
        <taxon>Actinomycetes</taxon>
        <taxon>Kitasatosporales</taxon>
        <taxon>Streptomycetaceae</taxon>
        <taxon>Streptomyces</taxon>
    </lineage>
</organism>
<evidence type="ECO:0000256" key="2">
    <source>
        <dbReference type="SAM" id="SignalP"/>
    </source>
</evidence>
<feature type="signal peptide" evidence="2">
    <location>
        <begin position="1"/>
        <end position="18"/>
    </location>
</feature>
<dbReference type="RefSeq" id="WP_220647807.1">
    <property type="nucleotide sequence ID" value="NZ_CP080647.1"/>
</dbReference>
<feature type="region of interest" description="Disordered" evidence="1">
    <location>
        <begin position="67"/>
        <end position="88"/>
    </location>
</feature>
<sequence>MRLRTMIFLSLNVTVVLALTGCSTDSADSIDPVSSTTVSVRPDGEDAPASVPRSSAALAKGLFNESDLGEGYTRMPQRPTQHDAAGVR</sequence>
<name>A0ABX8XTL5_9ACTN</name>
<evidence type="ECO:0000313" key="3">
    <source>
        <dbReference type="EMBL" id="QYX78975.1"/>
    </source>
</evidence>
<accession>A0ABX8XTL5</accession>
<dbReference type="EMBL" id="CP080647">
    <property type="protein sequence ID" value="QYX78975.1"/>
    <property type="molecule type" value="Genomic_DNA"/>
</dbReference>
<proteinExistence type="predicted"/>
<evidence type="ECO:0008006" key="5">
    <source>
        <dbReference type="Google" id="ProtNLM"/>
    </source>
</evidence>
<gene>
    <name evidence="3" type="ORF">K1J60_22795</name>
</gene>
<keyword evidence="4" id="KW-1185">Reference proteome</keyword>
<feature type="region of interest" description="Disordered" evidence="1">
    <location>
        <begin position="26"/>
        <end position="55"/>
    </location>
</feature>
<feature type="compositionally biased region" description="Polar residues" evidence="1">
    <location>
        <begin position="26"/>
        <end position="39"/>
    </location>
</feature>
<evidence type="ECO:0000313" key="4">
    <source>
        <dbReference type="Proteomes" id="UP000827138"/>
    </source>
</evidence>
<protein>
    <recommendedName>
        <fullName evidence="5">Secreted protein</fullName>
    </recommendedName>
</protein>
<dbReference type="PROSITE" id="PS51257">
    <property type="entry name" value="PROKAR_LIPOPROTEIN"/>
    <property type="match status" value="1"/>
</dbReference>
<feature type="chain" id="PRO_5046563376" description="Secreted protein" evidence="2">
    <location>
        <begin position="19"/>
        <end position="88"/>
    </location>
</feature>